<keyword evidence="4" id="KW-1185">Reference proteome</keyword>
<evidence type="ECO:0000256" key="1">
    <source>
        <dbReference type="SAM" id="MobiDB-lite"/>
    </source>
</evidence>
<sequence length="296" mass="32222">MREKNYKSSQQRPLGRGPLSANPVETPHEGFGVPTAKSESAKATMNAMRDVDVVHPAGQQLNRNYDWESKGVNPTQHRFGAHSDKGQSAQEALATSGETQLIPRIMKDYDSISKAELGKSKPYGFDNPEEWDPKAVSRKQKTPEPSVDQLLSSWTVDPNRAGEDVTLDATGSSRARMLQNRKAEDNRQISSKFSGQGGMGVTYTEDAHGRTVIQTDVMGDEATAPQLVNPSHYVSLGVQSKYFAGGRDLEGIRALCHKCGFGMSDGQIDEVFNANAKNGLCGIEQFKNAATAKGYI</sequence>
<dbReference type="Proteomes" id="UP000515908">
    <property type="component" value="Chromosome 01"/>
</dbReference>
<feature type="domain" description="EFHB C-terminal EF-hand" evidence="2">
    <location>
        <begin position="226"/>
        <end position="291"/>
    </location>
</feature>
<feature type="region of interest" description="Disordered" evidence="1">
    <location>
        <begin position="117"/>
        <end position="149"/>
    </location>
</feature>
<name>A0A7G2C0K6_9TRYP</name>
<dbReference type="EMBL" id="LR877145">
    <property type="protein sequence ID" value="CAD2212854.1"/>
    <property type="molecule type" value="Genomic_DNA"/>
</dbReference>
<gene>
    <name evidence="3" type="ORF">ADEAN_000026600</name>
</gene>
<reference evidence="3 4" key="1">
    <citation type="submission" date="2020-08" db="EMBL/GenBank/DDBJ databases">
        <authorList>
            <person name="Newling K."/>
            <person name="Davey J."/>
            <person name="Forrester S."/>
        </authorList>
    </citation>
    <scope>NUCLEOTIDE SEQUENCE [LARGE SCALE GENOMIC DNA]</scope>
    <source>
        <strain evidence="4">Crithidia deanei Carvalho (ATCC PRA-265)</strain>
    </source>
</reference>
<organism evidence="3 4">
    <name type="scientific">Angomonas deanei</name>
    <dbReference type="NCBI Taxonomy" id="59799"/>
    <lineage>
        <taxon>Eukaryota</taxon>
        <taxon>Discoba</taxon>
        <taxon>Euglenozoa</taxon>
        <taxon>Kinetoplastea</taxon>
        <taxon>Metakinetoplastina</taxon>
        <taxon>Trypanosomatida</taxon>
        <taxon>Trypanosomatidae</taxon>
        <taxon>Strigomonadinae</taxon>
        <taxon>Angomonas</taxon>
    </lineage>
</organism>
<proteinExistence type="predicted"/>
<dbReference type="VEuPathDB" id="TriTrypDB:ADEAN_000026600"/>
<evidence type="ECO:0000313" key="4">
    <source>
        <dbReference type="Proteomes" id="UP000515908"/>
    </source>
</evidence>
<feature type="region of interest" description="Disordered" evidence="1">
    <location>
        <begin position="179"/>
        <end position="198"/>
    </location>
</feature>
<evidence type="ECO:0000259" key="2">
    <source>
        <dbReference type="Pfam" id="PF25325"/>
    </source>
</evidence>
<evidence type="ECO:0000313" key="3">
    <source>
        <dbReference type="EMBL" id="CAD2212854.1"/>
    </source>
</evidence>
<dbReference type="InterPro" id="IPR057428">
    <property type="entry name" value="EFHB_EF-hand_C"/>
</dbReference>
<protein>
    <recommendedName>
        <fullName evidence="2">EFHB C-terminal EF-hand domain-containing protein</fullName>
    </recommendedName>
</protein>
<feature type="region of interest" description="Disordered" evidence="1">
    <location>
        <begin position="1"/>
        <end position="44"/>
    </location>
</feature>
<dbReference type="OrthoDB" id="2096280at2759"/>
<feature type="region of interest" description="Disordered" evidence="1">
    <location>
        <begin position="67"/>
        <end position="99"/>
    </location>
</feature>
<dbReference type="Pfam" id="PF25325">
    <property type="entry name" value="EF-hand_EFHB_C"/>
    <property type="match status" value="1"/>
</dbReference>
<accession>A0A7G2C0K6</accession>
<dbReference type="AlphaFoldDB" id="A0A7G2C0K6"/>